<accession>A0ABN0RL82</accession>
<keyword evidence="2" id="KW-1185">Reference proteome</keyword>
<evidence type="ECO:0000313" key="1">
    <source>
        <dbReference type="EMBL" id="EWH12621.1"/>
    </source>
</evidence>
<comment type="caution">
    <text evidence="1">The sequence shown here is derived from an EMBL/GenBank/DDBJ whole genome shotgun (WGS) entry which is preliminary data.</text>
</comment>
<name>A0ABN0RL82_9FLAO</name>
<evidence type="ECO:0000313" key="2">
    <source>
        <dbReference type="Proteomes" id="UP000019275"/>
    </source>
</evidence>
<protein>
    <recommendedName>
        <fullName evidence="3">DUF1795 domain-containing protein</fullName>
    </recommendedName>
</protein>
<dbReference type="Proteomes" id="UP000019275">
    <property type="component" value="Unassembled WGS sequence"/>
</dbReference>
<evidence type="ECO:0008006" key="3">
    <source>
        <dbReference type="Google" id="ProtNLM"/>
    </source>
</evidence>
<reference evidence="1 2" key="1">
    <citation type="journal article" date="2014" name="Genome Announc.">
        <title>Draft Genome Sequence of the Carrageenan-Degrading Bacterium Cellulophaga sp. Strain KL-A, Isolated from Decaying Marine Algae.</title>
        <authorList>
            <person name="Shan D."/>
            <person name="Ying J."/>
            <person name="Li X."/>
            <person name="Gao Z."/>
            <person name="Wei G."/>
            <person name="Shao Z."/>
        </authorList>
    </citation>
    <scope>NUCLEOTIDE SEQUENCE [LARGE SCALE GENOMIC DNA]</scope>
    <source>
        <strain evidence="1 2">KL-A</strain>
    </source>
</reference>
<gene>
    <name evidence="1" type="ORF">KLA_13439</name>
</gene>
<dbReference type="RefSeq" id="WP_034646369.1">
    <property type="nucleotide sequence ID" value="NZ_ARZX01000019.1"/>
</dbReference>
<sequence>MGLFSFFNSKKKEEKKGFEFVTDFKKHLIDNLLLVNLPVDWIPYDSDRFRAKTDDGMLQMSLVNYQNNGKNTIEINSQFFKELKLDLYDNFVTEGEYEAYDDLKVTDSFITKSFKVDEETQYYYTTAKHVHGRLIITDIIVREIGAYNKKMQPLLQVIDSSIAIK</sequence>
<proteinExistence type="predicted"/>
<organism evidence="1 2">
    <name type="scientific">Cellulophaga geojensis KL-A</name>
    <dbReference type="NCBI Taxonomy" id="1328323"/>
    <lineage>
        <taxon>Bacteria</taxon>
        <taxon>Pseudomonadati</taxon>
        <taxon>Bacteroidota</taxon>
        <taxon>Flavobacteriia</taxon>
        <taxon>Flavobacteriales</taxon>
        <taxon>Flavobacteriaceae</taxon>
        <taxon>Cellulophaga</taxon>
    </lineage>
</organism>
<dbReference type="EMBL" id="ARZX01000019">
    <property type="protein sequence ID" value="EWH12621.1"/>
    <property type="molecule type" value="Genomic_DNA"/>
</dbReference>